<dbReference type="SUPFAM" id="SSF55785">
    <property type="entry name" value="PYP-like sensor domain (PAS domain)"/>
    <property type="match status" value="1"/>
</dbReference>
<proteinExistence type="predicted"/>
<keyword evidence="4 9" id="KW-0808">Transferase</keyword>
<dbReference type="Gene3D" id="2.10.70.100">
    <property type="match status" value="1"/>
</dbReference>
<evidence type="ECO:0000256" key="1">
    <source>
        <dbReference type="ARBA" id="ARBA00000085"/>
    </source>
</evidence>
<dbReference type="InterPro" id="IPR000700">
    <property type="entry name" value="PAS-assoc_C"/>
</dbReference>
<comment type="caution">
    <text evidence="9">The sequence shown here is derived from an EMBL/GenBank/DDBJ whole genome shotgun (WGS) entry which is preliminary data.</text>
</comment>
<dbReference type="AlphaFoldDB" id="A0A1J5T9L1"/>
<comment type="catalytic activity">
    <reaction evidence="1">
        <text>ATP + protein L-histidine = ADP + protein N-phospho-L-histidine.</text>
        <dbReference type="EC" id="2.7.13.3"/>
    </reaction>
</comment>
<dbReference type="InterPro" id="IPR003594">
    <property type="entry name" value="HATPase_dom"/>
</dbReference>
<evidence type="ECO:0000259" key="7">
    <source>
        <dbReference type="PROSITE" id="PS50112"/>
    </source>
</evidence>
<evidence type="ECO:0000256" key="2">
    <source>
        <dbReference type="ARBA" id="ARBA00012438"/>
    </source>
</evidence>
<dbReference type="EC" id="2.7.13.3" evidence="2"/>
<evidence type="ECO:0000256" key="4">
    <source>
        <dbReference type="ARBA" id="ARBA00022679"/>
    </source>
</evidence>
<dbReference type="InterPro" id="IPR036097">
    <property type="entry name" value="HisK_dim/P_sf"/>
</dbReference>
<gene>
    <name evidence="9" type="primary">fixL_2</name>
    <name evidence="9" type="ORF">GALL_18090</name>
</gene>
<dbReference type="InterPro" id="IPR035965">
    <property type="entry name" value="PAS-like_dom_sf"/>
</dbReference>
<evidence type="ECO:0000313" key="9">
    <source>
        <dbReference type="EMBL" id="OIR17591.1"/>
    </source>
</evidence>
<dbReference type="PROSITE" id="PS50109">
    <property type="entry name" value="HIS_KIN"/>
    <property type="match status" value="1"/>
</dbReference>
<dbReference type="EMBL" id="MLJW01000004">
    <property type="protein sequence ID" value="OIR17591.1"/>
    <property type="molecule type" value="Genomic_DNA"/>
</dbReference>
<dbReference type="CDD" id="cd00082">
    <property type="entry name" value="HisKA"/>
    <property type="match status" value="1"/>
</dbReference>
<dbReference type="SUPFAM" id="SSF55874">
    <property type="entry name" value="ATPase domain of HSP90 chaperone/DNA topoisomerase II/histidine kinase"/>
    <property type="match status" value="1"/>
</dbReference>
<organism evidence="9">
    <name type="scientific">mine drainage metagenome</name>
    <dbReference type="NCBI Taxonomy" id="410659"/>
    <lineage>
        <taxon>unclassified sequences</taxon>
        <taxon>metagenomes</taxon>
        <taxon>ecological metagenomes</taxon>
    </lineage>
</organism>
<sequence length="418" mass="46104">MGSGKVLFALRRDGKEIAVGIALSPIHTEDKLLILVTLYATDRRHQAEEALRASEERLRLAKQAAGLGVFDFDANHDILHWDERMRELWGAETTEAISLNRFITAIHPEDRLARQAALDQAIDPAKNGEYAVEYRVINPMDGIERWVSSIGRMHFEDGHATRLVGVARDITEQKSLENKLRDQRSETEAIFTQQVAIQTVSAIAHELNQPLAAISAYSEVALHALQANSIDTESLKRALKGCVEQAQRAGKSLHELLAFLQKGNLVKSRFNINEAVKEAITIVKSNGYGVCSLKLYLEPHIPLVIGNRTQTLKVLVNLLRNAIEAMAEIKKTLATIVITVRTNTDTNMAHVTIQDNGPGLDSEDIKHVFEPFFTTKPTGIGMGLAISRALAEANGGQLWLDPDSTAGATFHFTLPFAP</sequence>
<dbReference type="InterPro" id="IPR004358">
    <property type="entry name" value="Sig_transdc_His_kin-like_C"/>
</dbReference>
<dbReference type="InterPro" id="IPR005467">
    <property type="entry name" value="His_kinase_dom"/>
</dbReference>
<dbReference type="InterPro" id="IPR036890">
    <property type="entry name" value="HATPase_C_sf"/>
</dbReference>
<dbReference type="PRINTS" id="PR00344">
    <property type="entry name" value="BCTRLSENSOR"/>
</dbReference>
<dbReference type="InterPro" id="IPR013655">
    <property type="entry name" value="PAS_fold_3"/>
</dbReference>
<dbReference type="SUPFAM" id="SSF47384">
    <property type="entry name" value="Homodimeric domain of signal transducing histidine kinase"/>
    <property type="match status" value="1"/>
</dbReference>
<evidence type="ECO:0000259" key="8">
    <source>
        <dbReference type="PROSITE" id="PS50113"/>
    </source>
</evidence>
<dbReference type="PANTHER" id="PTHR43304">
    <property type="entry name" value="PHYTOCHROME-LIKE PROTEIN CPH1"/>
    <property type="match status" value="1"/>
</dbReference>
<dbReference type="InterPro" id="IPR052162">
    <property type="entry name" value="Sensor_kinase/Photoreceptor"/>
</dbReference>
<feature type="domain" description="Histidine kinase" evidence="6">
    <location>
        <begin position="202"/>
        <end position="418"/>
    </location>
</feature>
<dbReference type="CDD" id="cd00130">
    <property type="entry name" value="PAS"/>
    <property type="match status" value="1"/>
</dbReference>
<dbReference type="Pfam" id="PF08447">
    <property type="entry name" value="PAS_3"/>
    <property type="match status" value="1"/>
</dbReference>
<feature type="domain" description="PAS" evidence="7">
    <location>
        <begin position="54"/>
        <end position="125"/>
    </location>
</feature>
<dbReference type="Gene3D" id="1.10.287.130">
    <property type="match status" value="1"/>
</dbReference>
<dbReference type="NCBIfam" id="TIGR00229">
    <property type="entry name" value="sensory_box"/>
    <property type="match status" value="1"/>
</dbReference>
<feature type="domain" description="PAC" evidence="8">
    <location>
        <begin position="130"/>
        <end position="182"/>
    </location>
</feature>
<dbReference type="InterPro" id="IPR000014">
    <property type="entry name" value="PAS"/>
</dbReference>
<keyword evidence="5" id="KW-0418">Kinase</keyword>
<dbReference type="Pfam" id="PF02518">
    <property type="entry name" value="HATPase_c"/>
    <property type="match status" value="1"/>
</dbReference>
<evidence type="ECO:0000256" key="3">
    <source>
        <dbReference type="ARBA" id="ARBA00022553"/>
    </source>
</evidence>
<evidence type="ECO:0000259" key="6">
    <source>
        <dbReference type="PROSITE" id="PS50109"/>
    </source>
</evidence>
<reference evidence="9" key="1">
    <citation type="submission" date="2016-10" db="EMBL/GenBank/DDBJ databases">
        <title>Sequence of Gallionella enrichment culture.</title>
        <authorList>
            <person name="Poehlein A."/>
            <person name="Muehling M."/>
            <person name="Daniel R."/>
        </authorList>
    </citation>
    <scope>NUCLEOTIDE SEQUENCE</scope>
</reference>
<dbReference type="PROSITE" id="PS50112">
    <property type="entry name" value="PAS"/>
    <property type="match status" value="1"/>
</dbReference>
<dbReference type="PROSITE" id="PS50113">
    <property type="entry name" value="PAC"/>
    <property type="match status" value="1"/>
</dbReference>
<dbReference type="Gene3D" id="3.30.565.10">
    <property type="entry name" value="Histidine kinase-like ATPase, C-terminal domain"/>
    <property type="match status" value="1"/>
</dbReference>
<protein>
    <recommendedName>
        <fullName evidence="2">histidine kinase</fullName>
        <ecNumber evidence="2">2.7.13.3</ecNumber>
    </recommendedName>
</protein>
<dbReference type="SMART" id="SM00091">
    <property type="entry name" value="PAS"/>
    <property type="match status" value="1"/>
</dbReference>
<dbReference type="Gene3D" id="3.30.450.20">
    <property type="entry name" value="PAS domain"/>
    <property type="match status" value="1"/>
</dbReference>
<name>A0A1J5T9L1_9ZZZZ</name>
<dbReference type="SMART" id="SM00388">
    <property type="entry name" value="HisKA"/>
    <property type="match status" value="1"/>
</dbReference>
<dbReference type="Pfam" id="PF00512">
    <property type="entry name" value="HisKA"/>
    <property type="match status" value="1"/>
</dbReference>
<accession>A0A1J5T9L1</accession>
<dbReference type="GO" id="GO:0000155">
    <property type="term" value="F:phosphorelay sensor kinase activity"/>
    <property type="evidence" value="ECO:0007669"/>
    <property type="project" value="InterPro"/>
</dbReference>
<dbReference type="PANTHER" id="PTHR43304:SF1">
    <property type="entry name" value="PAC DOMAIN-CONTAINING PROTEIN"/>
    <property type="match status" value="1"/>
</dbReference>
<dbReference type="SMART" id="SM00387">
    <property type="entry name" value="HATPase_c"/>
    <property type="match status" value="1"/>
</dbReference>
<evidence type="ECO:0000256" key="5">
    <source>
        <dbReference type="ARBA" id="ARBA00022777"/>
    </source>
</evidence>
<dbReference type="InterPro" id="IPR003661">
    <property type="entry name" value="HisK_dim/P_dom"/>
</dbReference>
<keyword evidence="3" id="KW-0597">Phosphoprotein</keyword>